<reference evidence="1 2" key="1">
    <citation type="journal article" date="2009" name="Mikrobiologiia">
        <title>[Phenanthren biodegradation and interaction of Pseudomonas putida BS3701 and Burkholderia sp.BS3702 in plant rhizosphere].</title>
        <authorList>
            <person name="Ovchinnikova A.A."/>
            <person name="Vetrova A.A."/>
            <person name="Filonov A.E."/>
            <person name="Boronin A.M."/>
        </authorList>
    </citation>
    <scope>NUCLEOTIDE SEQUENCE [LARGE SCALE GENOMIC DNA]</scope>
    <source>
        <strain evidence="1 2">BS3701</strain>
    </source>
</reference>
<accession>A0A7D5W1S3</accession>
<sequence length="59" mass="6378">MSTTTRNGITVVVTNKFKGVTLDKWIIESVTGIPRPMDDSYDSEQQAIEAGFAMAKGNG</sequence>
<proteinExistence type="predicted"/>
<dbReference type="AlphaFoldDB" id="A0A7D5W1S3"/>
<organism evidence="1 2">
    <name type="scientific">Pseudomonas putida</name>
    <name type="common">Arthrobacter siderocapsulatus</name>
    <dbReference type="NCBI Taxonomy" id="303"/>
    <lineage>
        <taxon>Bacteria</taxon>
        <taxon>Pseudomonadati</taxon>
        <taxon>Pseudomonadota</taxon>
        <taxon>Gammaproteobacteria</taxon>
        <taxon>Pseudomonadales</taxon>
        <taxon>Pseudomonadaceae</taxon>
        <taxon>Pseudomonas</taxon>
    </lineage>
</organism>
<dbReference type="Proteomes" id="UP000510934">
    <property type="component" value="Chromosome"/>
</dbReference>
<protein>
    <submittedName>
        <fullName evidence="1">Uncharacterized protein</fullName>
    </submittedName>
</protein>
<dbReference type="EMBL" id="CP059052">
    <property type="protein sequence ID" value="QLJ16227.1"/>
    <property type="molecule type" value="Genomic_DNA"/>
</dbReference>
<gene>
    <name evidence="1" type="ORF">H0H12_10010</name>
</gene>
<dbReference type="RefSeq" id="WP_180689645.1">
    <property type="nucleotide sequence ID" value="NZ_CP059052.1"/>
</dbReference>
<evidence type="ECO:0000313" key="1">
    <source>
        <dbReference type="EMBL" id="QLJ16227.1"/>
    </source>
</evidence>
<name>A0A7D5W1S3_PSEPU</name>
<evidence type="ECO:0000313" key="2">
    <source>
        <dbReference type="Proteomes" id="UP000510934"/>
    </source>
</evidence>